<proteinExistence type="predicted"/>
<dbReference type="AlphaFoldDB" id="A0A7S7LUC8"/>
<organism evidence="1 2">
    <name type="scientific">Candidatus Sulfurimonas baltica</name>
    <dbReference type="NCBI Taxonomy" id="2740404"/>
    <lineage>
        <taxon>Bacteria</taxon>
        <taxon>Pseudomonadati</taxon>
        <taxon>Campylobacterota</taxon>
        <taxon>Epsilonproteobacteria</taxon>
        <taxon>Campylobacterales</taxon>
        <taxon>Sulfurimonadaceae</taxon>
        <taxon>Sulfurimonas</taxon>
    </lineage>
</organism>
<sequence length="570" mass="65271">MHYILTIILLVTSIYAKAKEFSVVIDEPFNNSLLDVTENHDRTVSAVGFVKTQNNITSKKGTTYTNAFDYLSSISNTHGSQIHLVKVDNQANITLRKSVKLQNFNEPVSILKTPEDGHYIGGYTLDGSLLILKLDQNGNTIFTKVFGTSNYDKMSNLVLLKDGGVLAIGSSATTRSQNDKLFESGLGLNDIFISRFSKDGAKLWSKKFGTEHDDKGVDAVEANDGSIVVLSQTNYDRFKNISIMRLTENGDKTWLHHYKNEKLTTPYKIIKLKNNNFVVSLSQEDEMHKQQIRLIKFDIQKNILLDKTIHTTYASALRDIKEYSDSKLIGVGYVSDTYNRDGLAMLLDSEFNMLQQEHFGEENYDEFSAVKILHNSQAVAVGVHTDKESQESNMWLVKLNKDISIAQIAPKVTDFYKELCRVFKDEIKSHKLTIKEDLSIRFIDKNLYFKTAQYILTEDQEKFLNIFAKKLFPFLYAHKVFINTLEINGHTSSEWAETNFTSNYLLNEKLSMNRSYHTLAYMFKNQDIETQNWLSSIIKGSGLSYSKRVMFDEKEDKEKSRRVSFKIILK</sequence>
<dbReference type="SUPFAM" id="SSF103088">
    <property type="entry name" value="OmpA-like"/>
    <property type="match status" value="1"/>
</dbReference>
<protein>
    <recommendedName>
        <fullName evidence="3">OmpA-like domain-containing protein</fullName>
    </recommendedName>
</protein>
<dbReference type="RefSeq" id="WP_194368713.1">
    <property type="nucleotide sequence ID" value="NZ_CP054492.1"/>
</dbReference>
<keyword evidence="2" id="KW-1185">Reference proteome</keyword>
<dbReference type="Proteomes" id="UP000593994">
    <property type="component" value="Chromosome"/>
</dbReference>
<dbReference type="EMBL" id="CP054492">
    <property type="protein sequence ID" value="QOY51485.1"/>
    <property type="molecule type" value="Genomic_DNA"/>
</dbReference>
<dbReference type="PANTHER" id="PTHR42754">
    <property type="entry name" value="ENDOGLUCANASE"/>
    <property type="match status" value="1"/>
</dbReference>
<reference evidence="1 2" key="1">
    <citation type="submission" date="2020-05" db="EMBL/GenBank/DDBJ databases">
        <title>Sulfurimonas marisnigri, sp. nov., and Sulfurimonas baltica, sp. nov., manganese oxide reducing chemolithoautotrophs of the class Epsilonproteobacteria isolated from the pelagic redoxclines of the Black and Baltic Seas and emended description of the genus Sulfurimonas.</title>
        <authorList>
            <person name="Henkel J.V."/>
            <person name="Laudan C."/>
            <person name="Werner J."/>
            <person name="Neu T."/>
            <person name="Plewe S."/>
            <person name="Sproer C."/>
            <person name="Bunk B."/>
            <person name="Schulz-Vogt H.N."/>
        </authorList>
    </citation>
    <scope>NUCLEOTIDE SEQUENCE [LARGE SCALE GENOMIC DNA]</scope>
    <source>
        <strain evidence="1 2">GD2</strain>
    </source>
</reference>
<evidence type="ECO:0000313" key="1">
    <source>
        <dbReference type="EMBL" id="QOY51485.1"/>
    </source>
</evidence>
<gene>
    <name evidence="1" type="ORF">HUE88_10210</name>
</gene>
<dbReference type="Gene3D" id="3.30.1330.60">
    <property type="entry name" value="OmpA-like domain"/>
    <property type="match status" value="1"/>
</dbReference>
<evidence type="ECO:0008006" key="3">
    <source>
        <dbReference type="Google" id="ProtNLM"/>
    </source>
</evidence>
<dbReference type="SUPFAM" id="SSF101898">
    <property type="entry name" value="NHL repeat"/>
    <property type="match status" value="1"/>
</dbReference>
<accession>A0A7S7LUC8</accession>
<dbReference type="KEGG" id="sbal:HUE88_10210"/>
<dbReference type="InterPro" id="IPR036737">
    <property type="entry name" value="OmpA-like_sf"/>
</dbReference>
<evidence type="ECO:0000313" key="2">
    <source>
        <dbReference type="Proteomes" id="UP000593994"/>
    </source>
</evidence>
<name>A0A7S7LUC8_9BACT</name>
<dbReference type="PANTHER" id="PTHR42754:SF1">
    <property type="entry name" value="LIPOPROTEIN"/>
    <property type="match status" value="1"/>
</dbReference>